<keyword evidence="1" id="KW-0472">Membrane</keyword>
<dbReference type="RefSeq" id="WP_185417774.1">
    <property type="nucleotide sequence ID" value="NZ_JAARRU010000002.1"/>
</dbReference>
<feature type="transmembrane region" description="Helical" evidence="1">
    <location>
        <begin position="193"/>
        <end position="214"/>
    </location>
</feature>
<organism evidence="3 4">
    <name type="scientific">Listeria booriae</name>
    <dbReference type="NCBI Taxonomy" id="1552123"/>
    <lineage>
        <taxon>Bacteria</taxon>
        <taxon>Bacillati</taxon>
        <taxon>Bacillota</taxon>
        <taxon>Bacilli</taxon>
        <taxon>Bacillales</taxon>
        <taxon>Listeriaceae</taxon>
        <taxon>Listeria</taxon>
    </lineage>
</organism>
<reference evidence="3 4" key="1">
    <citation type="submission" date="2020-03" db="EMBL/GenBank/DDBJ databases">
        <title>Soil Listeria distribution.</title>
        <authorList>
            <person name="Liao J."/>
            <person name="Wiedmann M."/>
        </authorList>
    </citation>
    <scope>NUCLEOTIDE SEQUENCE [LARGE SCALE GENOMIC DNA]</scope>
    <source>
        <strain evidence="3 4">FSL L7-1427</strain>
    </source>
</reference>
<feature type="transmembrane region" description="Helical" evidence="1">
    <location>
        <begin position="76"/>
        <end position="96"/>
    </location>
</feature>
<evidence type="ECO:0000313" key="3">
    <source>
        <dbReference type="EMBL" id="MBC1565595.1"/>
    </source>
</evidence>
<dbReference type="Pfam" id="PF14501">
    <property type="entry name" value="HATPase_c_5"/>
    <property type="match status" value="1"/>
</dbReference>
<dbReference type="Gene3D" id="3.30.565.10">
    <property type="entry name" value="Histidine kinase-like ATPase, C-terminal domain"/>
    <property type="match status" value="1"/>
</dbReference>
<feature type="transmembrane region" description="Helical" evidence="1">
    <location>
        <begin position="6"/>
        <end position="26"/>
    </location>
</feature>
<keyword evidence="1" id="KW-1133">Transmembrane helix</keyword>
<gene>
    <name evidence="3" type="ORF">HB907_09265</name>
</gene>
<dbReference type="Proteomes" id="UP000586951">
    <property type="component" value="Unassembled WGS sequence"/>
</dbReference>
<keyword evidence="1" id="KW-0812">Transmembrane</keyword>
<evidence type="ECO:0000259" key="2">
    <source>
        <dbReference type="Pfam" id="PF14501"/>
    </source>
</evidence>
<dbReference type="InterPro" id="IPR036890">
    <property type="entry name" value="HATPase_C_sf"/>
</dbReference>
<sequence length="436" mass="49605">MLAWFIYSLLFVVLLLILLIITGYGTFIMRNDIFLYIFLLLAGFFLHKFNIIPSAFIASACTLGVVFCLYYRTRNVFISVALAAINYSLALLVWYVTFALFHLTFPAYSANTYPYIHVPMLIFILFIGIAVLVFLVVALCIRKLDTKYKFVQTLELGYHKFYTLSALLFAGIVAIGIFHVFASTHNNYQEYTVISFFSYVALLLASIIFAILIIKTNAQEIYLAEKSSYANQLEAENQSMQYFRHDYKNILLTMSIFMENDDLEGLKNYFYNDLKLHSKEELDLAPLFKDLQNIKILPLKGIIVEKVKQAEQQGSSISLHVPTEVVQTSMPTIKLVRCLSILLDNALEESKQVTNPEIHVEIRHDSGATTIKITNKKQNTKAIPVGTLTRKGYTTKGEGRGKGLSSLTRLINTTKNASYVIQQDDETFSCFIFLQD</sequence>
<dbReference type="PANTHER" id="PTHR40448">
    <property type="entry name" value="TWO-COMPONENT SENSOR HISTIDINE KINASE"/>
    <property type="match status" value="1"/>
</dbReference>
<dbReference type="InterPro" id="IPR032834">
    <property type="entry name" value="NatK-like_C"/>
</dbReference>
<evidence type="ECO:0000256" key="1">
    <source>
        <dbReference type="SAM" id="Phobius"/>
    </source>
</evidence>
<feature type="transmembrane region" description="Helical" evidence="1">
    <location>
        <begin position="55"/>
        <end position="71"/>
    </location>
</feature>
<feature type="domain" description="Sensor histidine kinase NatK-like C-terminal" evidence="2">
    <location>
        <begin position="333"/>
        <end position="433"/>
    </location>
</feature>
<dbReference type="AlphaFoldDB" id="A0A841ZVU8"/>
<comment type="caution">
    <text evidence="3">The sequence shown here is derived from an EMBL/GenBank/DDBJ whole genome shotgun (WGS) entry which is preliminary data.</text>
</comment>
<protein>
    <submittedName>
        <fullName evidence="3">GHKL domain-containing protein</fullName>
    </submittedName>
</protein>
<proteinExistence type="predicted"/>
<feature type="transmembrane region" description="Helical" evidence="1">
    <location>
        <begin position="116"/>
        <end position="141"/>
    </location>
</feature>
<name>A0A841ZVU8_9LIST</name>
<dbReference type="GO" id="GO:0042802">
    <property type="term" value="F:identical protein binding"/>
    <property type="evidence" value="ECO:0007669"/>
    <property type="project" value="TreeGrafter"/>
</dbReference>
<dbReference type="EMBL" id="JAARRU010000002">
    <property type="protein sequence ID" value="MBC1565595.1"/>
    <property type="molecule type" value="Genomic_DNA"/>
</dbReference>
<feature type="transmembrane region" description="Helical" evidence="1">
    <location>
        <begin position="161"/>
        <end position="181"/>
    </location>
</feature>
<accession>A0A841ZVU8</accession>
<dbReference type="SUPFAM" id="SSF55874">
    <property type="entry name" value="ATPase domain of HSP90 chaperone/DNA topoisomerase II/histidine kinase"/>
    <property type="match status" value="1"/>
</dbReference>
<dbReference type="PANTHER" id="PTHR40448:SF1">
    <property type="entry name" value="TWO-COMPONENT SENSOR HISTIDINE KINASE"/>
    <property type="match status" value="1"/>
</dbReference>
<evidence type="ECO:0000313" key="4">
    <source>
        <dbReference type="Proteomes" id="UP000586951"/>
    </source>
</evidence>